<dbReference type="InterPro" id="IPR036291">
    <property type="entry name" value="NAD(P)-bd_dom_sf"/>
</dbReference>
<dbReference type="AlphaFoldDB" id="A0A4W5QFE7"/>
<organism evidence="1 2">
    <name type="scientific">Hucho hucho</name>
    <name type="common">huchen</name>
    <dbReference type="NCBI Taxonomy" id="62062"/>
    <lineage>
        <taxon>Eukaryota</taxon>
        <taxon>Metazoa</taxon>
        <taxon>Chordata</taxon>
        <taxon>Craniata</taxon>
        <taxon>Vertebrata</taxon>
        <taxon>Euteleostomi</taxon>
        <taxon>Actinopterygii</taxon>
        <taxon>Neopterygii</taxon>
        <taxon>Teleostei</taxon>
        <taxon>Protacanthopterygii</taxon>
        <taxon>Salmoniformes</taxon>
        <taxon>Salmonidae</taxon>
        <taxon>Salmoninae</taxon>
        <taxon>Hucho</taxon>
    </lineage>
</organism>
<dbReference type="Ensembl" id="ENSHHUT00000073565.1">
    <property type="protein sequence ID" value="ENSHHUP00000071194.1"/>
    <property type="gene ID" value="ENSHHUG00000041852.1"/>
</dbReference>
<dbReference type="Proteomes" id="UP000314982">
    <property type="component" value="Unassembled WGS sequence"/>
</dbReference>
<protein>
    <submittedName>
        <fullName evidence="1">Uncharacterized protein</fullName>
    </submittedName>
</protein>
<evidence type="ECO:0000313" key="1">
    <source>
        <dbReference type="Ensembl" id="ENSHHUP00000071194.1"/>
    </source>
</evidence>
<sequence length="69" mass="7570">MRLDGRVAYVTGAGQGIGRAFAHALGERGKYHTRILTCIGEKRVLIMLPMDYRIKLGIFMRDSCGIGTG</sequence>
<dbReference type="SUPFAM" id="SSF51735">
    <property type="entry name" value="NAD(P)-binding Rossmann-fold domains"/>
    <property type="match status" value="1"/>
</dbReference>
<reference evidence="1" key="3">
    <citation type="submission" date="2025-09" db="UniProtKB">
        <authorList>
            <consortium name="Ensembl"/>
        </authorList>
    </citation>
    <scope>IDENTIFICATION</scope>
</reference>
<proteinExistence type="predicted"/>
<reference evidence="2" key="1">
    <citation type="submission" date="2018-06" db="EMBL/GenBank/DDBJ databases">
        <title>Genome assembly of Danube salmon.</title>
        <authorList>
            <person name="Macqueen D.J."/>
            <person name="Gundappa M.K."/>
        </authorList>
    </citation>
    <scope>NUCLEOTIDE SEQUENCE [LARGE SCALE GENOMIC DNA]</scope>
</reference>
<evidence type="ECO:0000313" key="2">
    <source>
        <dbReference type="Proteomes" id="UP000314982"/>
    </source>
</evidence>
<name>A0A4W5QFE7_9TELE</name>
<dbReference type="Gene3D" id="3.40.50.720">
    <property type="entry name" value="NAD(P)-binding Rossmann-like Domain"/>
    <property type="match status" value="1"/>
</dbReference>
<reference evidence="1" key="2">
    <citation type="submission" date="2025-08" db="UniProtKB">
        <authorList>
            <consortium name="Ensembl"/>
        </authorList>
    </citation>
    <scope>IDENTIFICATION</scope>
</reference>
<accession>A0A4W5QFE7</accession>
<keyword evidence="2" id="KW-1185">Reference proteome</keyword>